<keyword evidence="6" id="KW-0472">Membrane</keyword>
<comment type="caution">
    <text evidence="8">The sequence shown here is derived from an EMBL/GenBank/DDBJ whole genome shotgun (WGS) entry which is preliminary data.</text>
</comment>
<evidence type="ECO:0000256" key="3">
    <source>
        <dbReference type="ARBA" id="ARBA00022777"/>
    </source>
</evidence>
<evidence type="ECO:0000313" key="9">
    <source>
        <dbReference type="EMBL" id="MBS7455634.1"/>
    </source>
</evidence>
<reference evidence="9 10" key="1">
    <citation type="journal article" date="2021" name="Microbiol. Resour. Announc.">
        <title>Draft Genome Sequence of Coralloluteibacterium stylophorae LMG 29479T.</title>
        <authorList>
            <person name="Karlyshev A.V."/>
            <person name="Kudryashova E.B."/>
            <person name="Ariskina E.V."/>
            <person name="Conroy A.P."/>
            <person name="Abidueva E.Y."/>
        </authorList>
    </citation>
    <scope>NUCLEOTIDE SEQUENCE [LARGE SCALE GENOMIC DNA]</scope>
    <source>
        <strain evidence="9 10">LMG 29479</strain>
    </source>
</reference>
<dbReference type="AlphaFoldDB" id="A0A8J7VUV5"/>
<dbReference type="EMBL" id="JAGQFT010000049">
    <property type="protein sequence ID" value="MBR0562396.1"/>
    <property type="molecule type" value="Genomic_DNA"/>
</dbReference>
<reference evidence="8" key="2">
    <citation type="submission" date="2021-04" db="EMBL/GenBank/DDBJ databases">
        <authorList>
            <person name="Karlyshev A.V."/>
        </authorList>
    </citation>
    <scope>NUCLEOTIDE SEQUENCE</scope>
    <source>
        <strain evidence="8">LMG 29479</strain>
    </source>
</reference>
<evidence type="ECO:0000313" key="8">
    <source>
        <dbReference type="EMBL" id="MBR0562396.1"/>
    </source>
</evidence>
<keyword evidence="3 8" id="KW-0418">Kinase</keyword>
<dbReference type="SUPFAM" id="SSF48452">
    <property type="entry name" value="TPR-like"/>
    <property type="match status" value="2"/>
</dbReference>
<evidence type="ECO:0000313" key="10">
    <source>
        <dbReference type="Proteomes" id="UP000675747"/>
    </source>
</evidence>
<evidence type="ECO:0000259" key="7">
    <source>
        <dbReference type="PROSITE" id="PS50011"/>
    </source>
</evidence>
<dbReference type="CDD" id="cd14014">
    <property type="entry name" value="STKc_PknB_like"/>
    <property type="match status" value="1"/>
</dbReference>
<dbReference type="EMBL" id="JAGQFT020000001">
    <property type="protein sequence ID" value="MBS7455634.1"/>
    <property type="molecule type" value="Genomic_DNA"/>
</dbReference>
<feature type="binding site" evidence="5">
    <location>
        <position position="109"/>
    </location>
    <ligand>
        <name>ATP</name>
        <dbReference type="ChEBI" id="CHEBI:30616"/>
    </ligand>
</feature>
<dbReference type="GO" id="GO:0004674">
    <property type="term" value="F:protein serine/threonine kinase activity"/>
    <property type="evidence" value="ECO:0007669"/>
    <property type="project" value="UniProtKB-KW"/>
</dbReference>
<sequence length="917" mass="97990">MSGRPGVRALFDAVCDTPPETWRRRLSELCSDADTIEDVISLLDAQTAALGRAATPIGTLIGALDHGELEVGARVGVWRLTTELGRGGMGSVFLAERDDRLYRHRVAIKLLRGLRGAAAAERLAVERQILADLQHPNIARLYDGGTTPAGNPYLVMEYVEGEHVDVWCARRAPSLGERLGLFLRIARAVQAAHQRLIVHCDIKPSNVLVRTDGEPVLLDFGIARLTGARDGQAAYGTPGYASPEQLAGERPGVTSDVHGLGVLLIELLSGTRARVRGDAATPPSPSALATDPAWSRALRGDLDAICARATAASADDRYGSVEEFAADIARVLARRPVAARNGGAAYRMRRFLDRNRFAVAAAVTVGVAVVGGLVVSLLALAEAREQKALVEARRQELERVTAFQASMLEDLDIEAMGAELVEGVRDGLRTLHEADPTADPVDRLQGSDIARELMRRQLLARAHAAIRSDFADVPEVGADLTESLARIEHTFGLYEDAARDFAALAEQRRAAGADAAAVLRAETGRAEAMWGVGSRNREARESLLAALAATELAPADPVRIHAETLAAELQLDSGSMPEALAALEELAARARHAALDEASLLEVEAARARALSKTGDVAAAAPLLEAVATRRVAILGAGHAATLASRVELAFLRLRMSDFEGGRALLGEILDVERRRLGLDHPRTLQIRTALAAALVELDRDDEALAELEALIAASTRVLGAEAPLTLRNRLNMASLLARTGQVERALVLEREVLDARTRLLGPEDPATLSIAINHGATLRRGADIAASRRLLEDVLPVAQRVLGERHPLTRQALTVLGQDAMDVGDVDAAVAYLRRSFDSLLAAGSDEVWLARGAWALVRALRRQGENGEADALYAKHVAALLARRDDDLQQAGRALRDEILAQQAVDAPASTAGQG</sequence>
<protein>
    <submittedName>
        <fullName evidence="8">Serine/threonine protein kinase</fullName>
    </submittedName>
</protein>
<dbReference type="GO" id="GO:0005524">
    <property type="term" value="F:ATP binding"/>
    <property type="evidence" value="ECO:0007669"/>
    <property type="project" value="UniProtKB-UniRule"/>
</dbReference>
<keyword evidence="2 5" id="KW-0547">Nucleotide-binding</keyword>
<dbReference type="InterPro" id="IPR011009">
    <property type="entry name" value="Kinase-like_dom_sf"/>
</dbReference>
<feature type="transmembrane region" description="Helical" evidence="6">
    <location>
        <begin position="357"/>
        <end position="381"/>
    </location>
</feature>
<gene>
    <name evidence="9" type="ORF">KB893_000590</name>
    <name evidence="8" type="ORF">KB893_07700</name>
</gene>
<dbReference type="InterPro" id="IPR008271">
    <property type="entry name" value="Ser/Thr_kinase_AS"/>
</dbReference>
<dbReference type="RefSeq" id="WP_211926340.1">
    <property type="nucleotide sequence ID" value="NZ_JAGQFT020000001.1"/>
</dbReference>
<accession>A0A8J7VUV5</accession>
<dbReference type="PANTHER" id="PTHR43289">
    <property type="entry name" value="MITOGEN-ACTIVATED PROTEIN KINASE KINASE KINASE 20-RELATED"/>
    <property type="match status" value="1"/>
</dbReference>
<keyword evidence="8" id="KW-0723">Serine/threonine-protein kinase</keyword>
<evidence type="ECO:0000256" key="6">
    <source>
        <dbReference type="SAM" id="Phobius"/>
    </source>
</evidence>
<dbReference type="Gene3D" id="3.30.200.20">
    <property type="entry name" value="Phosphorylase Kinase, domain 1"/>
    <property type="match status" value="1"/>
</dbReference>
<proteinExistence type="predicted"/>
<keyword evidence="1" id="KW-0808">Transferase</keyword>
<keyword evidence="10" id="KW-1185">Reference proteome</keyword>
<dbReference type="SMART" id="SM00220">
    <property type="entry name" value="S_TKc"/>
    <property type="match status" value="1"/>
</dbReference>
<dbReference type="InterPro" id="IPR011990">
    <property type="entry name" value="TPR-like_helical_dom_sf"/>
</dbReference>
<dbReference type="PANTHER" id="PTHR43289:SF34">
    <property type="entry name" value="SERINE_THREONINE-PROTEIN KINASE YBDM-RELATED"/>
    <property type="match status" value="1"/>
</dbReference>
<dbReference type="SUPFAM" id="SSF56112">
    <property type="entry name" value="Protein kinase-like (PK-like)"/>
    <property type="match status" value="1"/>
</dbReference>
<evidence type="ECO:0000256" key="4">
    <source>
        <dbReference type="ARBA" id="ARBA00022840"/>
    </source>
</evidence>
<evidence type="ECO:0000256" key="2">
    <source>
        <dbReference type="ARBA" id="ARBA00022741"/>
    </source>
</evidence>
<dbReference type="InterPro" id="IPR000719">
    <property type="entry name" value="Prot_kinase_dom"/>
</dbReference>
<dbReference type="Pfam" id="PF00069">
    <property type="entry name" value="Pkinase"/>
    <property type="match status" value="1"/>
</dbReference>
<dbReference type="Pfam" id="PF13374">
    <property type="entry name" value="TPR_10"/>
    <property type="match status" value="2"/>
</dbReference>
<keyword evidence="6" id="KW-0812">Transmembrane</keyword>
<keyword evidence="6" id="KW-1133">Transmembrane helix</keyword>
<feature type="domain" description="Protein kinase" evidence="7">
    <location>
        <begin position="78"/>
        <end position="352"/>
    </location>
</feature>
<evidence type="ECO:0000256" key="1">
    <source>
        <dbReference type="ARBA" id="ARBA00022679"/>
    </source>
</evidence>
<dbReference type="PROSITE" id="PS00108">
    <property type="entry name" value="PROTEIN_KINASE_ST"/>
    <property type="match status" value="1"/>
</dbReference>
<name>A0A8J7VUV5_9GAMM</name>
<dbReference type="Gene3D" id="1.10.510.10">
    <property type="entry name" value="Transferase(Phosphotransferase) domain 1"/>
    <property type="match status" value="1"/>
</dbReference>
<organism evidence="8">
    <name type="scientific">Coralloluteibacterium stylophorae</name>
    <dbReference type="NCBI Taxonomy" id="1776034"/>
    <lineage>
        <taxon>Bacteria</taxon>
        <taxon>Pseudomonadati</taxon>
        <taxon>Pseudomonadota</taxon>
        <taxon>Gammaproteobacteria</taxon>
        <taxon>Lysobacterales</taxon>
        <taxon>Lysobacteraceae</taxon>
        <taxon>Coralloluteibacterium</taxon>
    </lineage>
</organism>
<dbReference type="Proteomes" id="UP000675747">
    <property type="component" value="Unassembled WGS sequence"/>
</dbReference>
<dbReference type="PROSITE" id="PS00107">
    <property type="entry name" value="PROTEIN_KINASE_ATP"/>
    <property type="match status" value="1"/>
</dbReference>
<keyword evidence="4 5" id="KW-0067">ATP-binding</keyword>
<evidence type="ECO:0000256" key="5">
    <source>
        <dbReference type="PROSITE-ProRule" id="PRU10141"/>
    </source>
</evidence>
<dbReference type="PROSITE" id="PS50011">
    <property type="entry name" value="PROTEIN_KINASE_DOM"/>
    <property type="match status" value="1"/>
</dbReference>
<dbReference type="InterPro" id="IPR017441">
    <property type="entry name" value="Protein_kinase_ATP_BS"/>
</dbReference>
<dbReference type="Gene3D" id="1.25.40.10">
    <property type="entry name" value="Tetratricopeptide repeat domain"/>
    <property type="match status" value="2"/>
</dbReference>
<dbReference type="Pfam" id="PF13424">
    <property type="entry name" value="TPR_12"/>
    <property type="match status" value="1"/>
</dbReference>